<dbReference type="GO" id="GO:0030488">
    <property type="term" value="P:tRNA methylation"/>
    <property type="evidence" value="ECO:0007669"/>
    <property type="project" value="TreeGrafter"/>
</dbReference>
<dbReference type="Proteomes" id="UP000450917">
    <property type="component" value="Unassembled WGS sequence"/>
</dbReference>
<dbReference type="EMBL" id="WNZX01000008">
    <property type="protein sequence ID" value="MUG71238.1"/>
    <property type="molecule type" value="Genomic_DNA"/>
</dbReference>
<evidence type="ECO:0000313" key="2">
    <source>
        <dbReference type="EMBL" id="MUG71238.1"/>
    </source>
</evidence>
<protein>
    <submittedName>
        <fullName evidence="2">RNA methyltransferase</fullName>
    </submittedName>
</protein>
<keyword evidence="3" id="KW-1185">Reference proteome</keyword>
<organism evidence="2 3">
    <name type="scientific">Paenibacillus validus</name>
    <dbReference type="NCBI Taxonomy" id="44253"/>
    <lineage>
        <taxon>Bacteria</taxon>
        <taxon>Bacillati</taxon>
        <taxon>Bacillota</taxon>
        <taxon>Bacilli</taxon>
        <taxon>Bacillales</taxon>
        <taxon>Paenibacillaceae</taxon>
        <taxon>Paenibacillus</taxon>
    </lineage>
</organism>
<keyword evidence="2" id="KW-0808">Transferase</keyword>
<evidence type="ECO:0000259" key="1">
    <source>
        <dbReference type="Pfam" id="PF01170"/>
    </source>
</evidence>
<dbReference type="Pfam" id="PF01170">
    <property type="entry name" value="UPF0020"/>
    <property type="match status" value="1"/>
</dbReference>
<reference evidence="2 3" key="1">
    <citation type="submission" date="2019-11" db="EMBL/GenBank/DDBJ databases">
        <title>Draft genome sequences of five Paenibacillus species of dairy origin.</title>
        <authorList>
            <person name="Olajide A.M."/>
            <person name="Chen S."/>
            <person name="Lapointe G."/>
        </authorList>
    </citation>
    <scope>NUCLEOTIDE SEQUENCE [LARGE SCALE GENOMIC DNA]</scope>
    <source>
        <strain evidence="2 3">2CS3</strain>
    </source>
</reference>
<dbReference type="InterPro" id="IPR000241">
    <property type="entry name" value="RlmKL-like_Mtase"/>
</dbReference>
<dbReference type="GO" id="GO:0016423">
    <property type="term" value="F:tRNA (guanine) methyltransferase activity"/>
    <property type="evidence" value="ECO:0007669"/>
    <property type="project" value="TreeGrafter"/>
</dbReference>
<sequence>MMLEPQARYVYTFAYHEDEASLCALEQRVWFGVQDASPWIESELGLDPSRSPFMKQRLDVMFEGAEVEEVAERASGIDLNGDTFKVIYVPADEPAAYEERRALERQVGARLRGKAEMRTPKRTFGLAKLKHRWVFGELSENAAVWLRHKDRPRPYSTALSTRVARAIVNIAVPQPAGVRAVDPCCGIGTVLIEALSMGMDIEGFDVNPLAVRGARENLRHFGYPDVVKLRDMREVEGGYDTAILDLPYNLCSKLSEDEQLDLLRSARRMAQRVVVIAIDPIEPSIRLAGLTITDGCIVKKGSFARYVTVCER</sequence>
<dbReference type="AlphaFoldDB" id="A0A7X2ZAB1"/>
<accession>A0A7X2ZAB1</accession>
<dbReference type="PANTHER" id="PTHR14911">
    <property type="entry name" value="THUMP DOMAIN-CONTAINING"/>
    <property type="match status" value="1"/>
</dbReference>
<dbReference type="SUPFAM" id="SSF53335">
    <property type="entry name" value="S-adenosyl-L-methionine-dependent methyltransferases"/>
    <property type="match status" value="1"/>
</dbReference>
<name>A0A7X2ZAB1_9BACL</name>
<evidence type="ECO:0000313" key="3">
    <source>
        <dbReference type="Proteomes" id="UP000450917"/>
    </source>
</evidence>
<proteinExistence type="predicted"/>
<dbReference type="PANTHER" id="PTHR14911:SF13">
    <property type="entry name" value="TRNA (GUANINE(6)-N2)-METHYLTRANSFERASE THUMP3"/>
    <property type="match status" value="1"/>
</dbReference>
<dbReference type="CDD" id="cd02440">
    <property type="entry name" value="AdoMet_MTases"/>
    <property type="match status" value="1"/>
</dbReference>
<dbReference type="InterPro" id="IPR029063">
    <property type="entry name" value="SAM-dependent_MTases_sf"/>
</dbReference>
<gene>
    <name evidence="2" type="ORF">GNP93_11165</name>
</gene>
<dbReference type="Gene3D" id="3.40.50.150">
    <property type="entry name" value="Vaccinia Virus protein VP39"/>
    <property type="match status" value="1"/>
</dbReference>
<feature type="domain" description="Ribosomal RNA large subunit methyltransferase K/L-like methyltransferase" evidence="1">
    <location>
        <begin position="151"/>
        <end position="250"/>
    </location>
</feature>
<comment type="caution">
    <text evidence="2">The sequence shown here is derived from an EMBL/GenBank/DDBJ whole genome shotgun (WGS) entry which is preliminary data.</text>
</comment>
<keyword evidence="2" id="KW-0489">Methyltransferase</keyword>